<protein>
    <recommendedName>
        <fullName evidence="2">DUF427 domain-containing protein</fullName>
    </recommendedName>
</protein>
<dbReference type="PANTHER" id="PTHR34310:SF8">
    <property type="entry name" value="CONSERVED PROTEIN"/>
    <property type="match status" value="1"/>
</dbReference>
<dbReference type="InterPro" id="IPR007361">
    <property type="entry name" value="DUF427"/>
</dbReference>
<gene>
    <name evidence="3" type="ORF">I601_3833</name>
</gene>
<feature type="region of interest" description="Disordered" evidence="1">
    <location>
        <begin position="1"/>
        <end position="22"/>
    </location>
</feature>
<dbReference type="Pfam" id="PF04248">
    <property type="entry name" value="NTP_transf_9"/>
    <property type="match status" value="1"/>
</dbReference>
<evidence type="ECO:0000313" key="4">
    <source>
        <dbReference type="Proteomes" id="UP000077868"/>
    </source>
</evidence>
<dbReference type="STRING" id="1300347.I601_3833"/>
<dbReference type="InterPro" id="IPR038694">
    <property type="entry name" value="DUF427_sf"/>
</dbReference>
<dbReference type="OrthoDB" id="285364at2"/>
<dbReference type="AlphaFoldDB" id="A0A1A9GRJ5"/>
<evidence type="ECO:0000259" key="2">
    <source>
        <dbReference type="Pfam" id="PF04248"/>
    </source>
</evidence>
<dbReference type="PANTHER" id="PTHR34310">
    <property type="entry name" value="DUF427 DOMAIN PROTEIN (AFU_ORTHOLOGUE AFUA_3G02220)"/>
    <property type="match status" value="1"/>
</dbReference>
<dbReference type="RefSeq" id="WP_068113266.1">
    <property type="nucleotide sequence ID" value="NZ_CP015079.1"/>
</dbReference>
<dbReference type="EMBL" id="CP015079">
    <property type="protein sequence ID" value="ANH40232.1"/>
    <property type="molecule type" value="Genomic_DNA"/>
</dbReference>
<feature type="domain" description="DUF427" evidence="2">
    <location>
        <begin position="27"/>
        <end position="118"/>
    </location>
</feature>
<feature type="compositionally biased region" description="Basic and acidic residues" evidence="1">
    <location>
        <begin position="1"/>
        <end position="14"/>
    </location>
</feature>
<accession>A0A1A9GRJ5</accession>
<evidence type="ECO:0000256" key="1">
    <source>
        <dbReference type="SAM" id="MobiDB-lite"/>
    </source>
</evidence>
<organism evidence="3 4">
    <name type="scientific">Nocardioides dokdonensis FR1436</name>
    <dbReference type="NCBI Taxonomy" id="1300347"/>
    <lineage>
        <taxon>Bacteria</taxon>
        <taxon>Bacillati</taxon>
        <taxon>Actinomycetota</taxon>
        <taxon>Actinomycetes</taxon>
        <taxon>Propionibacteriales</taxon>
        <taxon>Nocardioidaceae</taxon>
        <taxon>Nocardioides</taxon>
    </lineage>
</organism>
<dbReference type="Proteomes" id="UP000077868">
    <property type="component" value="Chromosome"/>
</dbReference>
<dbReference type="Gene3D" id="2.170.150.40">
    <property type="entry name" value="Domain of unknown function (DUF427)"/>
    <property type="match status" value="1"/>
</dbReference>
<dbReference type="PATRIC" id="fig|1300347.3.peg.3839"/>
<keyword evidence="4" id="KW-1185">Reference proteome</keyword>
<sequence length="126" mass="13347">MSDLANRPHLEPGPDHPISVEPTGHRVVVRVGGTVVADSEGALTLREASYPAMHYVPLADVDEDMLRATGTSTYCPFKGDASYWSLDLAAGERTDAVWGYPEPHPAVAAIAGHVAFDPTHAEVATA</sequence>
<evidence type="ECO:0000313" key="3">
    <source>
        <dbReference type="EMBL" id="ANH40232.1"/>
    </source>
</evidence>
<reference evidence="3 4" key="1">
    <citation type="submission" date="2016-03" db="EMBL/GenBank/DDBJ databases">
        <title>Complete genome sequence of a soil Actinobacterium, Nocardioides dokdonensis FR1436.</title>
        <authorList>
            <person name="Kwon S.-K."/>
            <person name="Kim K."/>
            <person name="Kim J.F."/>
        </authorList>
    </citation>
    <scope>NUCLEOTIDE SEQUENCE [LARGE SCALE GENOMIC DNA]</scope>
    <source>
        <strain evidence="3 4">FR1436</strain>
    </source>
</reference>
<dbReference type="KEGG" id="ndk:I601_3833"/>
<proteinExistence type="predicted"/>
<name>A0A1A9GRJ5_9ACTN</name>